<proteinExistence type="predicted"/>
<accession>A0AAN7PGN0</accession>
<evidence type="ECO:0000256" key="2">
    <source>
        <dbReference type="SAM" id="MobiDB-lite"/>
    </source>
</evidence>
<feature type="chain" id="PRO_5043001085" evidence="3">
    <location>
        <begin position="18"/>
        <end position="156"/>
    </location>
</feature>
<sequence length="156" mass="17905">MKLIVTLLLIITRLSFQKSHDELDRLEEKVDEITEKCMEKQKLHNLSDYFSSEETDLENLQCFIKCRQEAVGMISSEVTPKRKKRNSSAKCLKQLQKGDSTSLLRDMEEPGCSKAQEKKGTKSSRPNKCSKMDVNWECGICGESFNNDVKHKNEAQ</sequence>
<dbReference type="EMBL" id="JARPUR010000001">
    <property type="protein sequence ID" value="KAK4885849.1"/>
    <property type="molecule type" value="Genomic_DNA"/>
</dbReference>
<evidence type="ECO:0000256" key="1">
    <source>
        <dbReference type="SAM" id="Coils"/>
    </source>
</evidence>
<feature type="signal peptide" evidence="3">
    <location>
        <begin position="1"/>
        <end position="17"/>
    </location>
</feature>
<keyword evidence="3" id="KW-0732">Signal</keyword>
<name>A0AAN7PGN0_9COLE</name>
<dbReference type="Proteomes" id="UP001353858">
    <property type="component" value="Unassembled WGS sequence"/>
</dbReference>
<keyword evidence="5" id="KW-1185">Reference proteome</keyword>
<dbReference type="AlphaFoldDB" id="A0AAN7PGN0"/>
<keyword evidence="1" id="KW-0175">Coiled coil</keyword>
<feature type="coiled-coil region" evidence="1">
    <location>
        <begin position="16"/>
        <end position="43"/>
    </location>
</feature>
<feature type="region of interest" description="Disordered" evidence="2">
    <location>
        <begin position="98"/>
        <end position="132"/>
    </location>
</feature>
<evidence type="ECO:0000313" key="5">
    <source>
        <dbReference type="Proteomes" id="UP001353858"/>
    </source>
</evidence>
<evidence type="ECO:0000313" key="4">
    <source>
        <dbReference type="EMBL" id="KAK4885849.1"/>
    </source>
</evidence>
<protein>
    <submittedName>
        <fullName evidence="4">Uncharacterized protein</fullName>
    </submittedName>
</protein>
<reference evidence="5" key="1">
    <citation type="submission" date="2023-01" db="EMBL/GenBank/DDBJ databases">
        <title>Key to firefly adult light organ development and bioluminescence: homeobox transcription factors regulate luciferase expression and transportation to peroxisome.</title>
        <authorList>
            <person name="Fu X."/>
        </authorList>
    </citation>
    <scope>NUCLEOTIDE SEQUENCE [LARGE SCALE GENOMIC DNA]</scope>
</reference>
<organism evidence="4 5">
    <name type="scientific">Aquatica leii</name>
    <dbReference type="NCBI Taxonomy" id="1421715"/>
    <lineage>
        <taxon>Eukaryota</taxon>
        <taxon>Metazoa</taxon>
        <taxon>Ecdysozoa</taxon>
        <taxon>Arthropoda</taxon>
        <taxon>Hexapoda</taxon>
        <taxon>Insecta</taxon>
        <taxon>Pterygota</taxon>
        <taxon>Neoptera</taxon>
        <taxon>Endopterygota</taxon>
        <taxon>Coleoptera</taxon>
        <taxon>Polyphaga</taxon>
        <taxon>Elateriformia</taxon>
        <taxon>Elateroidea</taxon>
        <taxon>Lampyridae</taxon>
        <taxon>Luciolinae</taxon>
        <taxon>Aquatica</taxon>
    </lineage>
</organism>
<evidence type="ECO:0000256" key="3">
    <source>
        <dbReference type="SAM" id="SignalP"/>
    </source>
</evidence>
<comment type="caution">
    <text evidence="4">The sequence shown here is derived from an EMBL/GenBank/DDBJ whole genome shotgun (WGS) entry which is preliminary data.</text>
</comment>
<gene>
    <name evidence="4" type="ORF">RN001_002120</name>
</gene>